<keyword evidence="2 9" id="KW-0378">Hydrolase</keyword>
<evidence type="ECO:0000259" key="4">
    <source>
        <dbReference type="Pfam" id="PF00703"/>
    </source>
</evidence>
<gene>
    <name evidence="9" type="primary">lacZ_8</name>
    <name evidence="9" type="ORF">LF1_36510</name>
</gene>
<dbReference type="InterPro" id="IPR006102">
    <property type="entry name" value="Ig-like_GH2"/>
</dbReference>
<evidence type="ECO:0000313" key="10">
    <source>
        <dbReference type="Proteomes" id="UP000322699"/>
    </source>
</evidence>
<dbReference type="GO" id="GO:0005975">
    <property type="term" value="P:carbohydrate metabolic process"/>
    <property type="evidence" value="ECO:0007669"/>
    <property type="project" value="InterPro"/>
</dbReference>
<comment type="caution">
    <text evidence="9">The sequence shown here is derived from an EMBL/GenBank/DDBJ whole genome shotgun (WGS) entry which is preliminary data.</text>
</comment>
<sequence length="856" mass="96364">MSTKTTLSNSINRFADGLVRWLASIVVGFVCVSCDGDDGTRVSDFNSGWKFSLQDDPLLDDPAQTLQYDDSDWRVLRLPHDWSVESPFSKDLEGCGGYLPGGVGWYRKHFKVDVGEDQLVYLCFDGVYNRAEVWINGEKLGFHPFGYSPFNFDITPYLNASGEDNVVAVKVDHSRYADSRWYTGSGIYRNVDLVTTNKLHVPVWGTFIRTPTVSQESATIEIDIDVKNAFAKPKSIQVVTKIFDDQQNVVAQQSSDETIPAQTTRTAEQILSVDSPKLWDISDPNLYVAEISIVNEGSVIDSYRTRFGIRTIRFDRDTGFSINGKPTLIKGVCLHHAAGLVGAAVPKGVWKRRFAKLIAAGCNAIRTAHNPASSEFLDLCDEMGLLVQEEFYDEWDNPKDKRLNMMENHDDRITRGHAEFFQDWAESDLKATMLRDRNHPCIFQWSIGNEIEWTYPRYREASGYFDADAKGNYFWTPPHLSPDEVRKRLDSTEPGKYVLADTAMKLSRWTKQMDTTRPVTANCILPSVSHASGYTDALDVVGYSYRRVVYDFARRNYPEKIVMGTENLGQWHEWKAVLERPFISGVFLWTGADYMGEANGAWPRKGVLSGLIDTAGFEKPSYHLMKTLWSDQPHVYLATQALDDSDYKIDKETGIVATEPADAWTRRTWNWHKVNRHWNYETGQTIVAEVYANSDRVELLLNNRSLGVKSLSDFPDRIFKWAVPFESGDLVARTSSASDQLQTAGTPRSIKLTIDRSSLEADGNDVAHVVAQVVDENGIAVRSIESEVVFEVDGAVRSLGVDNGSGTTVVQYQSDRVQTHQGRCLLIVQSNQKPGTATIRARAGEMQSNEIELRVK</sequence>
<dbReference type="Gene3D" id="3.20.20.80">
    <property type="entry name" value="Glycosidases"/>
    <property type="match status" value="1"/>
</dbReference>
<comment type="similarity">
    <text evidence="1">Belongs to the glycosyl hydrolase 2 family.</text>
</comment>
<name>A0A5B1CIW8_9BACT</name>
<dbReference type="Proteomes" id="UP000322699">
    <property type="component" value="Unassembled WGS sequence"/>
</dbReference>
<dbReference type="Gene3D" id="2.60.40.10">
    <property type="entry name" value="Immunoglobulins"/>
    <property type="match status" value="3"/>
</dbReference>
<reference evidence="9 10" key="1">
    <citation type="submission" date="2019-08" db="EMBL/GenBank/DDBJ databases">
        <title>Deep-cultivation of Planctomycetes and their phenomic and genomic characterization uncovers novel biology.</title>
        <authorList>
            <person name="Wiegand S."/>
            <person name="Jogler M."/>
            <person name="Boedeker C."/>
            <person name="Pinto D."/>
            <person name="Vollmers J."/>
            <person name="Rivas-Marin E."/>
            <person name="Kohn T."/>
            <person name="Peeters S.H."/>
            <person name="Heuer A."/>
            <person name="Rast P."/>
            <person name="Oberbeckmann S."/>
            <person name="Bunk B."/>
            <person name="Jeske O."/>
            <person name="Meyerdierks A."/>
            <person name="Storesund J.E."/>
            <person name="Kallscheuer N."/>
            <person name="Luecker S."/>
            <person name="Lage O.M."/>
            <person name="Pohl T."/>
            <person name="Merkel B.J."/>
            <person name="Hornburger P."/>
            <person name="Mueller R.-W."/>
            <person name="Bruemmer F."/>
            <person name="Labrenz M."/>
            <person name="Spormann A.M."/>
            <person name="Op Den Camp H."/>
            <person name="Overmann J."/>
            <person name="Amann R."/>
            <person name="Jetten M.S.M."/>
            <person name="Mascher T."/>
            <person name="Medema M.H."/>
            <person name="Devos D.P."/>
            <person name="Kaster A.-K."/>
            <person name="Ovreas L."/>
            <person name="Rohde M."/>
            <person name="Galperin M.Y."/>
            <person name="Jogler C."/>
        </authorList>
    </citation>
    <scope>NUCLEOTIDE SEQUENCE [LARGE SCALE GENOMIC DNA]</scope>
    <source>
        <strain evidence="9 10">LF1</strain>
    </source>
</reference>
<dbReference type="Pfam" id="PF02837">
    <property type="entry name" value="Glyco_hydro_2_N"/>
    <property type="match status" value="1"/>
</dbReference>
<dbReference type="EMBL" id="VRLW01000001">
    <property type="protein sequence ID" value="KAA1261107.1"/>
    <property type="molecule type" value="Genomic_DNA"/>
</dbReference>
<dbReference type="InterPro" id="IPR032311">
    <property type="entry name" value="DUF4982"/>
</dbReference>
<feature type="domain" description="DUF4982" evidence="7">
    <location>
        <begin position="683"/>
        <end position="734"/>
    </location>
</feature>
<dbReference type="EC" id="3.2.1.23" evidence="9"/>
<evidence type="ECO:0000313" key="9">
    <source>
        <dbReference type="EMBL" id="KAA1261107.1"/>
    </source>
</evidence>
<dbReference type="OrthoDB" id="9762066at2"/>
<dbReference type="InterPro" id="IPR006104">
    <property type="entry name" value="Glyco_hydro_2_N"/>
</dbReference>
<dbReference type="InterPro" id="IPR040605">
    <property type="entry name" value="Glyco_hydro2_dom5"/>
</dbReference>
<dbReference type="SUPFAM" id="SSF49785">
    <property type="entry name" value="Galactose-binding domain-like"/>
    <property type="match status" value="1"/>
</dbReference>
<dbReference type="InterPro" id="IPR017853">
    <property type="entry name" value="GH"/>
</dbReference>
<dbReference type="SUPFAM" id="SSF49373">
    <property type="entry name" value="Invasin/intimin cell-adhesion fragments"/>
    <property type="match status" value="1"/>
</dbReference>
<dbReference type="AlphaFoldDB" id="A0A5B1CIW8"/>
<dbReference type="InterPro" id="IPR013783">
    <property type="entry name" value="Ig-like_fold"/>
</dbReference>
<evidence type="ECO:0000256" key="2">
    <source>
        <dbReference type="ARBA" id="ARBA00022801"/>
    </source>
</evidence>
<accession>A0A5B1CIW8</accession>
<dbReference type="Pfam" id="PF16355">
    <property type="entry name" value="DUF4982"/>
    <property type="match status" value="1"/>
</dbReference>
<dbReference type="GO" id="GO:0004565">
    <property type="term" value="F:beta-galactosidase activity"/>
    <property type="evidence" value="ECO:0007669"/>
    <property type="project" value="UniProtKB-EC"/>
</dbReference>
<protein>
    <submittedName>
        <fullName evidence="9">Beta-galactosidase</fullName>
        <ecNumber evidence="9">3.2.1.23</ecNumber>
    </submittedName>
</protein>
<evidence type="ECO:0000259" key="7">
    <source>
        <dbReference type="Pfam" id="PF16355"/>
    </source>
</evidence>
<dbReference type="PANTHER" id="PTHR42732:SF1">
    <property type="entry name" value="BETA-MANNOSIDASE"/>
    <property type="match status" value="1"/>
</dbReference>
<feature type="domain" description="Glycoside hydrolase family 2 immunoglobulin-like beta-sandwich" evidence="4">
    <location>
        <begin position="207"/>
        <end position="310"/>
    </location>
</feature>
<dbReference type="InterPro" id="IPR036156">
    <property type="entry name" value="Beta-gal/glucu_dom_sf"/>
</dbReference>
<dbReference type="InterPro" id="IPR051913">
    <property type="entry name" value="GH2_Domain-Containing"/>
</dbReference>
<dbReference type="InterPro" id="IPR008964">
    <property type="entry name" value="Invasin/intimin_cell_adhesion"/>
</dbReference>
<evidence type="ECO:0000259" key="5">
    <source>
        <dbReference type="Pfam" id="PF02836"/>
    </source>
</evidence>
<evidence type="ECO:0000256" key="3">
    <source>
        <dbReference type="ARBA" id="ARBA00023295"/>
    </source>
</evidence>
<dbReference type="Pfam" id="PF18565">
    <property type="entry name" value="Glyco_hydro2_C5"/>
    <property type="match status" value="1"/>
</dbReference>
<keyword evidence="3 9" id="KW-0326">Glycosidase</keyword>
<dbReference type="InterPro" id="IPR008979">
    <property type="entry name" value="Galactose-bd-like_sf"/>
</dbReference>
<feature type="domain" description="Glycosyl hydrolases family 2 sugar binding" evidence="6">
    <location>
        <begin position="101"/>
        <end position="196"/>
    </location>
</feature>
<dbReference type="Pfam" id="PF02836">
    <property type="entry name" value="Glyco_hydro_2_C"/>
    <property type="match status" value="1"/>
</dbReference>
<dbReference type="PRINTS" id="PR00132">
    <property type="entry name" value="GLHYDRLASE2"/>
</dbReference>
<evidence type="ECO:0000259" key="8">
    <source>
        <dbReference type="Pfam" id="PF18565"/>
    </source>
</evidence>
<dbReference type="SUPFAM" id="SSF51445">
    <property type="entry name" value="(Trans)glycosidases"/>
    <property type="match status" value="1"/>
</dbReference>
<organism evidence="9 10">
    <name type="scientific">Rubripirellula obstinata</name>
    <dbReference type="NCBI Taxonomy" id="406547"/>
    <lineage>
        <taxon>Bacteria</taxon>
        <taxon>Pseudomonadati</taxon>
        <taxon>Planctomycetota</taxon>
        <taxon>Planctomycetia</taxon>
        <taxon>Pirellulales</taxon>
        <taxon>Pirellulaceae</taxon>
        <taxon>Rubripirellula</taxon>
    </lineage>
</organism>
<dbReference type="Gene3D" id="2.60.120.260">
    <property type="entry name" value="Galactose-binding domain-like"/>
    <property type="match status" value="1"/>
</dbReference>
<feature type="domain" description="Glycoside hydrolase family 2 catalytic" evidence="5">
    <location>
        <begin position="317"/>
        <end position="451"/>
    </location>
</feature>
<dbReference type="InterPro" id="IPR006103">
    <property type="entry name" value="Glyco_hydro_2_cat"/>
</dbReference>
<dbReference type="PANTHER" id="PTHR42732">
    <property type="entry name" value="BETA-GALACTOSIDASE"/>
    <property type="match status" value="1"/>
</dbReference>
<dbReference type="InterPro" id="IPR006101">
    <property type="entry name" value="Glyco_hydro_2"/>
</dbReference>
<feature type="domain" description="Glycoside hydrolase family 2" evidence="8">
    <location>
        <begin position="750"/>
        <end position="852"/>
    </location>
</feature>
<dbReference type="RefSeq" id="WP_084422270.1">
    <property type="nucleotide sequence ID" value="NZ_LWSK01000003.1"/>
</dbReference>
<proteinExistence type="inferred from homology"/>
<dbReference type="Pfam" id="PF00703">
    <property type="entry name" value="Glyco_hydro_2"/>
    <property type="match status" value="1"/>
</dbReference>
<evidence type="ECO:0000259" key="6">
    <source>
        <dbReference type="Pfam" id="PF02837"/>
    </source>
</evidence>
<keyword evidence="10" id="KW-1185">Reference proteome</keyword>
<evidence type="ECO:0000256" key="1">
    <source>
        <dbReference type="ARBA" id="ARBA00007401"/>
    </source>
</evidence>
<dbReference type="SUPFAM" id="SSF49303">
    <property type="entry name" value="beta-Galactosidase/glucuronidase domain"/>
    <property type="match status" value="1"/>
</dbReference>